<protein>
    <submittedName>
        <fullName evidence="2">Uncharacterized protein</fullName>
    </submittedName>
</protein>
<feature type="transmembrane region" description="Helical" evidence="1">
    <location>
        <begin position="39"/>
        <end position="66"/>
    </location>
</feature>
<accession>A0A4R1AX97</accession>
<keyword evidence="1" id="KW-1133">Transmembrane helix</keyword>
<dbReference type="RefSeq" id="WP_057767383.1">
    <property type="nucleotide sequence ID" value="NZ_CP183326.1"/>
</dbReference>
<organism evidence="2 3">
    <name type="scientific">Cytobacillus praedii</name>
    <dbReference type="NCBI Taxonomy" id="1742358"/>
    <lineage>
        <taxon>Bacteria</taxon>
        <taxon>Bacillati</taxon>
        <taxon>Bacillota</taxon>
        <taxon>Bacilli</taxon>
        <taxon>Bacillales</taxon>
        <taxon>Bacillaceae</taxon>
        <taxon>Cytobacillus</taxon>
    </lineage>
</organism>
<sequence length="214" mass="24982">MSQFIRKMFSLNDIKYSWILLLSMILCFLIFYIDRADFLIDSAIVTTGYLLSFTIAVLWGAINYIGHIRMNVMYQKQNNIHAYVAQLALSQEDKWELQAYLEDFAEDLIQQGRTKEEASIEAITHFKVQEILSLSKNTLLFNLHAHYYLLGWSILAFALFIVIGVFWITLFTSSTLMLIVESMLIAYSLGFVGLFFVYKLFDAMIYRKLEENVR</sequence>
<gene>
    <name evidence="2" type="ORF">E0Y62_16090</name>
</gene>
<keyword evidence="1" id="KW-0472">Membrane</keyword>
<feature type="transmembrane region" description="Helical" evidence="1">
    <location>
        <begin position="16"/>
        <end position="33"/>
    </location>
</feature>
<evidence type="ECO:0000313" key="3">
    <source>
        <dbReference type="Proteomes" id="UP000293846"/>
    </source>
</evidence>
<evidence type="ECO:0000256" key="1">
    <source>
        <dbReference type="SAM" id="Phobius"/>
    </source>
</evidence>
<name>A0A4R1AX97_9BACI</name>
<feature type="transmembrane region" description="Helical" evidence="1">
    <location>
        <begin position="176"/>
        <end position="198"/>
    </location>
</feature>
<dbReference type="STRING" id="1742358.GCA_001439605_00277"/>
<reference evidence="2 3" key="1">
    <citation type="submission" date="2019-03" db="EMBL/GenBank/DDBJ databases">
        <authorList>
            <person name="Jensen L."/>
            <person name="Storgaard J."/>
            <person name="Sulaj E."/>
            <person name="Schramm A."/>
            <person name="Marshall I.P.G."/>
        </authorList>
    </citation>
    <scope>NUCLEOTIDE SEQUENCE [LARGE SCALE GENOMIC DNA]</scope>
    <source>
        <strain evidence="2 3">2017H2G3</strain>
    </source>
</reference>
<keyword evidence="3" id="KW-1185">Reference proteome</keyword>
<dbReference type="Proteomes" id="UP000293846">
    <property type="component" value="Unassembled WGS sequence"/>
</dbReference>
<dbReference type="EMBL" id="SJTH01000021">
    <property type="protein sequence ID" value="TCJ03162.1"/>
    <property type="molecule type" value="Genomic_DNA"/>
</dbReference>
<evidence type="ECO:0000313" key="2">
    <source>
        <dbReference type="EMBL" id="TCJ03162.1"/>
    </source>
</evidence>
<feature type="transmembrane region" description="Helical" evidence="1">
    <location>
        <begin position="147"/>
        <end position="170"/>
    </location>
</feature>
<dbReference type="AlphaFoldDB" id="A0A4R1AX97"/>
<proteinExistence type="predicted"/>
<comment type="caution">
    <text evidence="2">The sequence shown here is derived from an EMBL/GenBank/DDBJ whole genome shotgun (WGS) entry which is preliminary data.</text>
</comment>
<keyword evidence="1" id="KW-0812">Transmembrane</keyword>
<dbReference type="OrthoDB" id="1895162at2"/>